<sequence length="129" mass="14784">MDWVTASPPGGEESYNACVVIVDRYSKAPIFQPCHKDYTAMDTALLIWNIVISHTSLFRYIISDIDLKFTSALWKNICKLLGTKLSFSTAYHPQKWGLAEKMIQTLEDMIGRVCAYGLELKYYYGFTHD</sequence>
<dbReference type="GO" id="GO:0015074">
    <property type="term" value="P:DNA integration"/>
    <property type="evidence" value="ECO:0007669"/>
    <property type="project" value="InterPro"/>
</dbReference>
<dbReference type="InterPro" id="IPR036397">
    <property type="entry name" value="RNaseH_sf"/>
</dbReference>
<protein>
    <recommendedName>
        <fullName evidence="2">Integrase catalytic domain-containing protein</fullName>
    </recommendedName>
</protein>
<keyword evidence="4" id="KW-1185">Reference proteome</keyword>
<dbReference type="PANTHER" id="PTHR37984:SF5">
    <property type="entry name" value="PROTEIN NYNRIN-LIKE"/>
    <property type="match status" value="1"/>
</dbReference>
<evidence type="ECO:0000259" key="2">
    <source>
        <dbReference type="PROSITE" id="PS50994"/>
    </source>
</evidence>
<dbReference type="InterPro" id="IPR012337">
    <property type="entry name" value="RNaseH-like_sf"/>
</dbReference>
<gene>
    <name evidence="3" type="ORF">O181_100969</name>
</gene>
<dbReference type="InterPro" id="IPR001584">
    <property type="entry name" value="Integrase_cat-core"/>
</dbReference>
<dbReference type="AlphaFoldDB" id="A0A9Q3JFM8"/>
<dbReference type="GO" id="GO:0003723">
    <property type="term" value="F:RNA binding"/>
    <property type="evidence" value="ECO:0007669"/>
    <property type="project" value="UniProtKB-KW"/>
</dbReference>
<dbReference type="SUPFAM" id="SSF53098">
    <property type="entry name" value="Ribonuclease H-like"/>
    <property type="match status" value="1"/>
</dbReference>
<dbReference type="PROSITE" id="PS50994">
    <property type="entry name" value="INTEGRASE"/>
    <property type="match status" value="1"/>
</dbReference>
<evidence type="ECO:0000256" key="1">
    <source>
        <dbReference type="ARBA" id="ARBA00022884"/>
    </source>
</evidence>
<organism evidence="3 4">
    <name type="scientific">Austropuccinia psidii MF-1</name>
    <dbReference type="NCBI Taxonomy" id="1389203"/>
    <lineage>
        <taxon>Eukaryota</taxon>
        <taxon>Fungi</taxon>
        <taxon>Dikarya</taxon>
        <taxon>Basidiomycota</taxon>
        <taxon>Pucciniomycotina</taxon>
        <taxon>Pucciniomycetes</taxon>
        <taxon>Pucciniales</taxon>
        <taxon>Sphaerophragmiaceae</taxon>
        <taxon>Austropuccinia</taxon>
    </lineage>
</organism>
<dbReference type="InterPro" id="IPR050951">
    <property type="entry name" value="Retrovirus_Pol_polyprotein"/>
</dbReference>
<name>A0A9Q3JFM8_9BASI</name>
<dbReference type="Gene3D" id="3.30.420.10">
    <property type="entry name" value="Ribonuclease H-like superfamily/Ribonuclease H"/>
    <property type="match status" value="1"/>
</dbReference>
<dbReference type="EMBL" id="AVOT02070759">
    <property type="protein sequence ID" value="MBW0561254.1"/>
    <property type="molecule type" value="Genomic_DNA"/>
</dbReference>
<evidence type="ECO:0000313" key="3">
    <source>
        <dbReference type="EMBL" id="MBW0561254.1"/>
    </source>
</evidence>
<keyword evidence="1" id="KW-0694">RNA-binding</keyword>
<dbReference type="Proteomes" id="UP000765509">
    <property type="component" value="Unassembled WGS sequence"/>
</dbReference>
<dbReference type="GO" id="GO:0005634">
    <property type="term" value="C:nucleus"/>
    <property type="evidence" value="ECO:0007669"/>
    <property type="project" value="UniProtKB-ARBA"/>
</dbReference>
<evidence type="ECO:0000313" key="4">
    <source>
        <dbReference type="Proteomes" id="UP000765509"/>
    </source>
</evidence>
<dbReference type="PANTHER" id="PTHR37984">
    <property type="entry name" value="PROTEIN CBG26694"/>
    <property type="match status" value="1"/>
</dbReference>
<dbReference type="OrthoDB" id="2273864at2759"/>
<comment type="caution">
    <text evidence="3">The sequence shown here is derived from an EMBL/GenBank/DDBJ whole genome shotgun (WGS) entry which is preliminary data.</text>
</comment>
<accession>A0A9Q3JFM8</accession>
<proteinExistence type="predicted"/>
<reference evidence="3" key="1">
    <citation type="submission" date="2021-03" db="EMBL/GenBank/DDBJ databases">
        <title>Draft genome sequence of rust myrtle Austropuccinia psidii MF-1, a brazilian biotype.</title>
        <authorList>
            <person name="Quecine M.C."/>
            <person name="Pachon D.M.R."/>
            <person name="Bonatelli M.L."/>
            <person name="Correr F.H."/>
            <person name="Franceschini L.M."/>
            <person name="Leite T.F."/>
            <person name="Margarido G.R.A."/>
            <person name="Almeida C.A."/>
            <person name="Ferrarezi J.A."/>
            <person name="Labate C.A."/>
        </authorList>
    </citation>
    <scope>NUCLEOTIDE SEQUENCE</scope>
    <source>
        <strain evidence="3">MF-1</strain>
    </source>
</reference>
<feature type="domain" description="Integrase catalytic" evidence="2">
    <location>
        <begin position="1"/>
        <end position="129"/>
    </location>
</feature>